<dbReference type="SUPFAM" id="SSF160980">
    <property type="entry name" value="SSO1389-like"/>
    <property type="match status" value="1"/>
</dbReference>
<name>A0ABM5VNH7_THEA5</name>
<keyword evidence="2" id="KW-1185">Reference proteome</keyword>
<gene>
    <name evidence="1" type="ORF">TO73_1908</name>
</gene>
<dbReference type="NCBIfam" id="TIGR02221">
    <property type="entry name" value="cas_TM1812"/>
    <property type="match status" value="1"/>
</dbReference>
<accession>A0ABM5VNH7</accession>
<evidence type="ECO:0000313" key="2">
    <source>
        <dbReference type="Proteomes" id="UP000058660"/>
    </source>
</evidence>
<evidence type="ECO:0000313" key="1">
    <source>
        <dbReference type="EMBL" id="ALJ91728.1"/>
    </source>
</evidence>
<dbReference type="EMBL" id="CP010822">
    <property type="protein sequence ID" value="ALJ91728.1"/>
    <property type="molecule type" value="Genomic_DNA"/>
</dbReference>
<organism evidence="1 2">
    <name type="scientific">Thermus aquaticus (strain ATCC BAA-2747 / Y51MC23)</name>
    <dbReference type="NCBI Taxonomy" id="498848"/>
    <lineage>
        <taxon>Bacteria</taxon>
        <taxon>Thermotogati</taxon>
        <taxon>Deinococcota</taxon>
        <taxon>Deinococci</taxon>
        <taxon>Thermales</taxon>
        <taxon>Thermaceae</taxon>
        <taxon>Thermus</taxon>
    </lineage>
</organism>
<dbReference type="InterPro" id="IPR013383">
    <property type="entry name" value="CRISPR-assoc_prot_DxTHG_CS"/>
</dbReference>
<proteinExistence type="predicted"/>
<reference evidence="2" key="1">
    <citation type="journal article" date="2015" name="PLoS ONE">
        <title>Complete Genome Sequence of Thermus aquaticus Y51MC23.</title>
        <authorList>
            <person name="Brumm P.J."/>
            <person name="Monsma S."/>
            <person name="Keough B."/>
            <person name="Jasinovica S."/>
            <person name="Ferguson E."/>
            <person name="Schoenfeld T."/>
            <person name="Lodes M."/>
            <person name="Mead D.A."/>
        </authorList>
    </citation>
    <scope>NUCLEOTIDE SEQUENCE [LARGE SCALE GENOMIC DNA]</scope>
    <source>
        <strain evidence="2">BAA-2747 / Y51MC23</strain>
    </source>
</reference>
<dbReference type="InterPro" id="IPR011742">
    <property type="entry name" value="CRISPR-assoc_prot_TM1812"/>
</dbReference>
<protein>
    <submittedName>
        <fullName evidence="1">CRISPR-associated protein TM1812</fullName>
    </submittedName>
</protein>
<dbReference type="Proteomes" id="UP000058660">
    <property type="component" value="Chromosome"/>
</dbReference>
<dbReference type="NCBIfam" id="TIGR02549">
    <property type="entry name" value="CRISPR_DxTHG"/>
    <property type="match status" value="1"/>
</dbReference>
<sequence length="377" mass="42890">MYPDDPTPYTQEALLKRYEEEGWVLKVLMTEEAEKKHKEALAERVKYEPVPIPSGHTEEQLWRIFNAIVDSIPEGAELIMDVSHGFRSQPILALAAVQFLQVVKGVRVHRILYGFYEPTKPEGNFFDLTNFLRLMEWTQATRDLLEHGEGLRLRKLLREIHSHSYQEEGPKAKKLASVGEALDKVEDALDLLRVAEALSSAQELLKHLEAASEDVAQLPRSMPLGLLLGRMRERYRPLAAKDPFSPEGLRAQGEMLHLLLQTKRYAQAITLARELLVTLVCVRQNWDPLEERGVAEAWLNAKVKVRKKKDSTAEDSQALRLISLWEKTADLRNDVAHAAMRENPAGARKLAQSVEDVCNQVRALLEEKTTLPGMRQE</sequence>